<accession>M2Q4B1</accession>
<dbReference type="InterPro" id="IPR022038">
    <property type="entry name" value="Ig-like_bact"/>
</dbReference>
<feature type="domain" description="DUF218" evidence="4">
    <location>
        <begin position="144"/>
        <end position="238"/>
    </location>
</feature>
<dbReference type="InterPro" id="IPR013783">
    <property type="entry name" value="Ig-like_fold"/>
</dbReference>
<keyword evidence="7" id="KW-1185">Reference proteome</keyword>
<dbReference type="CDD" id="cd06259">
    <property type="entry name" value="YdcF-like"/>
    <property type="match status" value="1"/>
</dbReference>
<dbReference type="Gene3D" id="3.40.50.620">
    <property type="entry name" value="HUPs"/>
    <property type="match status" value="1"/>
</dbReference>
<evidence type="ECO:0000313" key="7">
    <source>
        <dbReference type="Proteomes" id="UP000011758"/>
    </source>
</evidence>
<dbReference type="GO" id="GO:0000270">
    <property type="term" value="P:peptidoglycan metabolic process"/>
    <property type="evidence" value="ECO:0007669"/>
    <property type="project" value="TreeGrafter"/>
</dbReference>
<dbReference type="Pfam" id="PF02698">
    <property type="entry name" value="DUF218"/>
    <property type="match status" value="1"/>
</dbReference>
<dbReference type="InterPro" id="IPR051599">
    <property type="entry name" value="Cell_Envelope_Assoc"/>
</dbReference>
<feature type="domain" description="Ig-like" evidence="5">
    <location>
        <begin position="305"/>
        <end position="361"/>
    </location>
</feature>
<dbReference type="eggNOG" id="COG1434">
    <property type="taxonomic scope" value="Bacteria"/>
</dbReference>
<dbReference type="InterPro" id="IPR014729">
    <property type="entry name" value="Rossmann-like_a/b/a_fold"/>
</dbReference>
<dbReference type="BioCyc" id="ECAT999415-HMP:GTTI-156-MONOMER"/>
<dbReference type="GO" id="GO:0005886">
    <property type="term" value="C:plasma membrane"/>
    <property type="evidence" value="ECO:0007669"/>
    <property type="project" value="TreeGrafter"/>
</dbReference>
<gene>
    <name evidence="6" type="ORF">HMPREF9943_00147</name>
</gene>
<dbReference type="Gene3D" id="2.60.40.10">
    <property type="entry name" value="Immunoglobulins"/>
    <property type="match status" value="1"/>
</dbReference>
<dbReference type="GO" id="GO:0043164">
    <property type="term" value="P:Gram-negative-bacterium-type cell wall biogenesis"/>
    <property type="evidence" value="ECO:0007669"/>
    <property type="project" value="TreeGrafter"/>
</dbReference>
<protein>
    <recommendedName>
        <fullName evidence="8">DUF218 domain-containing protein</fullName>
    </recommendedName>
</protein>
<dbReference type="Gene3D" id="2.60.40.3630">
    <property type="match status" value="1"/>
</dbReference>
<keyword evidence="2" id="KW-1133">Transmembrane helix</keyword>
<dbReference type="InterPro" id="IPR003848">
    <property type="entry name" value="DUF218"/>
</dbReference>
<evidence type="ECO:0000313" key="6">
    <source>
        <dbReference type="EMBL" id="EMD17715.1"/>
    </source>
</evidence>
<evidence type="ECO:0008006" key="8">
    <source>
        <dbReference type="Google" id="ProtNLM"/>
    </source>
</evidence>
<dbReference type="Proteomes" id="UP000011758">
    <property type="component" value="Unassembled WGS sequence"/>
</dbReference>
<evidence type="ECO:0000259" key="5">
    <source>
        <dbReference type="Pfam" id="PF07523"/>
    </source>
</evidence>
<evidence type="ECO:0000256" key="1">
    <source>
        <dbReference type="SAM" id="MobiDB-lite"/>
    </source>
</evidence>
<feature type="compositionally biased region" description="Basic and acidic residues" evidence="1">
    <location>
        <begin position="459"/>
        <end position="468"/>
    </location>
</feature>
<keyword evidence="2" id="KW-0812">Transmembrane</keyword>
<dbReference type="OrthoDB" id="9782395at2"/>
<keyword evidence="3" id="KW-0732">Signal</keyword>
<dbReference type="EMBL" id="AGEJ01000001">
    <property type="protein sequence ID" value="EMD17715.1"/>
    <property type="molecule type" value="Genomic_DNA"/>
</dbReference>
<feature type="chain" id="PRO_5039711880" description="DUF218 domain-containing protein" evidence="3">
    <location>
        <begin position="22"/>
        <end position="514"/>
    </location>
</feature>
<dbReference type="PANTHER" id="PTHR30336">
    <property type="entry name" value="INNER MEMBRANE PROTEIN, PROBABLE PERMEASE"/>
    <property type="match status" value="1"/>
</dbReference>
<comment type="caution">
    <text evidence="6">The sequence shown here is derived from an EMBL/GenBank/DDBJ whole genome shotgun (WGS) entry which is preliminary data.</text>
</comment>
<evidence type="ECO:0000256" key="2">
    <source>
        <dbReference type="SAM" id="Phobius"/>
    </source>
</evidence>
<evidence type="ECO:0000256" key="3">
    <source>
        <dbReference type="SAM" id="SignalP"/>
    </source>
</evidence>
<dbReference type="Pfam" id="PF07523">
    <property type="entry name" value="Big_3"/>
    <property type="match status" value="1"/>
</dbReference>
<organism evidence="6 7">
    <name type="scientific">Eggerthia catenaformis OT 569 = DSM 20559</name>
    <dbReference type="NCBI Taxonomy" id="999415"/>
    <lineage>
        <taxon>Bacteria</taxon>
        <taxon>Bacillati</taxon>
        <taxon>Bacillota</taxon>
        <taxon>Erysipelotrichia</taxon>
        <taxon>Erysipelotrichales</taxon>
        <taxon>Coprobacillaceae</taxon>
        <taxon>Eggerthia</taxon>
    </lineage>
</organism>
<reference evidence="6 7" key="1">
    <citation type="submission" date="2013-02" db="EMBL/GenBank/DDBJ databases">
        <title>The Genome Sequence of Lactobacillus catenaformis F0143.</title>
        <authorList>
            <consortium name="The Broad Institute Genome Sequencing Platform"/>
            <person name="Earl A."/>
            <person name="Ward D."/>
            <person name="Feldgarden M."/>
            <person name="Gevers D."/>
            <person name="Izard J."/>
            <person name="Blanton J.M."/>
            <person name="Mathney J."/>
            <person name="Dewhirst F.E."/>
            <person name="Young S.K."/>
            <person name="Zeng Q."/>
            <person name="Gargeya S."/>
            <person name="Fitzgerald M."/>
            <person name="Haas B."/>
            <person name="Abouelleil A."/>
            <person name="Alvarado L."/>
            <person name="Arachchi H.M."/>
            <person name="Berlin A."/>
            <person name="Chapman S.B."/>
            <person name="Gearin G."/>
            <person name="Goldberg J."/>
            <person name="Griggs A."/>
            <person name="Gujja S."/>
            <person name="Hansen M."/>
            <person name="Heiman D."/>
            <person name="Howarth C."/>
            <person name="Larimer J."/>
            <person name="Lui A."/>
            <person name="MacDonald P.J.P."/>
            <person name="McCowen C."/>
            <person name="Montmayeur A."/>
            <person name="Murphy C."/>
            <person name="Neiman D."/>
            <person name="Pearson M."/>
            <person name="Priest M."/>
            <person name="Roberts A."/>
            <person name="Saif S."/>
            <person name="Shea T."/>
            <person name="Sisk P."/>
            <person name="Stolte C."/>
            <person name="Sykes S."/>
            <person name="Wortman J."/>
            <person name="Nusbaum C."/>
            <person name="Birren B."/>
        </authorList>
    </citation>
    <scope>NUCLEOTIDE SEQUENCE [LARGE SCALE GENOMIC DNA]</scope>
    <source>
        <strain evidence="6 7">OT 569</strain>
    </source>
</reference>
<dbReference type="PANTHER" id="PTHR30336:SF4">
    <property type="entry name" value="ENVELOPE BIOGENESIS FACTOR ELYC"/>
    <property type="match status" value="1"/>
</dbReference>
<keyword evidence="2" id="KW-0472">Membrane</keyword>
<evidence type="ECO:0000259" key="4">
    <source>
        <dbReference type="Pfam" id="PF02698"/>
    </source>
</evidence>
<dbReference type="STRING" id="999415.HMPREF9943_00147"/>
<feature type="transmembrane region" description="Helical" evidence="2">
    <location>
        <begin position="491"/>
        <end position="509"/>
    </location>
</feature>
<feature type="region of interest" description="Disordered" evidence="1">
    <location>
        <begin position="459"/>
        <end position="486"/>
    </location>
</feature>
<sequence>MKIKKIFIALIFMIGMSISQISPSLAYKDYKFNEGGKQLYTAYIDELAKNTTDNDALETNLLNQAEQYSNLDYAVMKNIGKKWNELFSKNWKRYTFKWDKNVHNATADELKTSGIKDSEKHAFVCLGFQLKDGEMLDELKGRCETVAAAARLYPKTKIYVSGGATGPNNPDQHTEADLMKEYLVNVCHIDEKRIFTDPRAMTTVQNAENTFDMLKRDKIESITIVTSGYHTRRGTLLYYAESQMYEQGRGYKCDIIGNLGYYLEKDGKEKPLEPALHAARSLKQILGLPQTTTTEVTVKNNQMIYSEGDKLDLTITATKLGKKTEIKDYKVSGYDSKTAGRQVIKVTYKVDGKEQTSEVEVFVKYKFLTDEQVFDKTHPKDIVIKTNGALEKLTGVYLDNKILDKKSYTLAKGSTILTLKKELLSKLSNGKHTVKLVYGKEDKLDMEIVIAPNAAKAREEQKKIDAKKGKTSQTQDNTKAPGKTDTSDHTSIIAVMIALLSSLAAIFILKKRVN</sequence>
<proteinExistence type="predicted"/>
<name>M2Q4B1_9FIRM</name>
<dbReference type="RefSeq" id="WP_004801158.1">
    <property type="nucleotide sequence ID" value="NZ_KB446646.1"/>
</dbReference>
<dbReference type="AlphaFoldDB" id="M2Q4B1"/>
<feature type="signal peptide" evidence="3">
    <location>
        <begin position="1"/>
        <end position="21"/>
    </location>
</feature>